<keyword evidence="3" id="KW-0378">Hydrolase</keyword>
<keyword evidence="1 3" id="KW-0732">Signal</keyword>
<dbReference type="Gene3D" id="2.60.40.380">
    <property type="entry name" value="Purple acid phosphatase-like, N-terminal"/>
    <property type="match status" value="1"/>
</dbReference>
<feature type="signal peptide" evidence="3">
    <location>
        <begin position="1"/>
        <end position="21"/>
    </location>
</feature>
<dbReference type="Pfam" id="PF16656">
    <property type="entry name" value="Pur_ac_phosph_N"/>
    <property type="match status" value="1"/>
</dbReference>
<dbReference type="OrthoDB" id="45007at2759"/>
<dbReference type="SUPFAM" id="SSF56300">
    <property type="entry name" value="Metallo-dependent phosphatases"/>
    <property type="match status" value="1"/>
</dbReference>
<dbReference type="PANTHER" id="PTHR45867:SF3">
    <property type="entry name" value="ACID PHOSPHATASE TYPE 7"/>
    <property type="match status" value="1"/>
</dbReference>
<dbReference type="InterPro" id="IPR008963">
    <property type="entry name" value="Purple_acid_Pase-like_N"/>
</dbReference>
<comment type="catalytic activity">
    <reaction evidence="3">
        <text>a phosphate monoester + H2O = an alcohol + phosphate</text>
        <dbReference type="Rhea" id="RHEA:15017"/>
        <dbReference type="ChEBI" id="CHEBI:15377"/>
        <dbReference type="ChEBI" id="CHEBI:30879"/>
        <dbReference type="ChEBI" id="CHEBI:43474"/>
        <dbReference type="ChEBI" id="CHEBI:67140"/>
        <dbReference type="EC" id="3.1.3.2"/>
    </reaction>
</comment>
<evidence type="ECO:0000259" key="5">
    <source>
        <dbReference type="Pfam" id="PF14008"/>
    </source>
</evidence>
<dbReference type="SUPFAM" id="SSF49363">
    <property type="entry name" value="Purple acid phosphatase, N-terminal domain"/>
    <property type="match status" value="1"/>
</dbReference>
<dbReference type="Proteomes" id="UP000242188">
    <property type="component" value="Unassembled WGS sequence"/>
</dbReference>
<gene>
    <name evidence="7" type="ORF">KP79_PYT10138</name>
</gene>
<feature type="chain" id="PRO_5011826273" description="Purple acid phosphatase" evidence="3">
    <location>
        <begin position="22"/>
        <end position="434"/>
    </location>
</feature>
<protein>
    <recommendedName>
        <fullName evidence="3">Purple acid phosphatase</fullName>
        <ecNumber evidence="3">3.1.3.2</ecNumber>
    </recommendedName>
</protein>
<dbReference type="CDD" id="cd00839">
    <property type="entry name" value="MPP_PAPs"/>
    <property type="match status" value="1"/>
</dbReference>
<dbReference type="InterPro" id="IPR004843">
    <property type="entry name" value="Calcineurin-like_PHP"/>
</dbReference>
<organism evidence="7 8">
    <name type="scientific">Mizuhopecten yessoensis</name>
    <name type="common">Japanese scallop</name>
    <name type="synonym">Patinopecten yessoensis</name>
    <dbReference type="NCBI Taxonomy" id="6573"/>
    <lineage>
        <taxon>Eukaryota</taxon>
        <taxon>Metazoa</taxon>
        <taxon>Spiralia</taxon>
        <taxon>Lophotrochozoa</taxon>
        <taxon>Mollusca</taxon>
        <taxon>Bivalvia</taxon>
        <taxon>Autobranchia</taxon>
        <taxon>Pteriomorphia</taxon>
        <taxon>Pectinida</taxon>
        <taxon>Pectinoidea</taxon>
        <taxon>Pectinidae</taxon>
        <taxon>Mizuhopecten</taxon>
    </lineage>
</organism>
<evidence type="ECO:0000256" key="2">
    <source>
        <dbReference type="ARBA" id="ARBA00023180"/>
    </source>
</evidence>
<feature type="domain" description="Calcineurin-like phosphoesterase" evidence="4">
    <location>
        <begin position="132"/>
        <end position="337"/>
    </location>
</feature>
<dbReference type="InterPro" id="IPR015914">
    <property type="entry name" value="PAPs_N"/>
</dbReference>
<name>A0A210QAC0_MIZYE</name>
<dbReference type="GO" id="GO:0046872">
    <property type="term" value="F:metal ion binding"/>
    <property type="evidence" value="ECO:0007669"/>
    <property type="project" value="InterPro"/>
</dbReference>
<comment type="caution">
    <text evidence="7">The sequence shown here is derived from an EMBL/GenBank/DDBJ whole genome shotgun (WGS) entry which is preliminary data.</text>
</comment>
<dbReference type="Gene3D" id="3.60.21.10">
    <property type="match status" value="1"/>
</dbReference>
<accession>A0A210QAC0</accession>
<dbReference type="InterPro" id="IPR025733">
    <property type="entry name" value="PAPs_C"/>
</dbReference>
<evidence type="ECO:0000259" key="4">
    <source>
        <dbReference type="Pfam" id="PF00149"/>
    </source>
</evidence>
<feature type="domain" description="Purple acid phosphatase N-terminal" evidence="6">
    <location>
        <begin position="27"/>
        <end position="120"/>
    </location>
</feature>
<sequence length="434" mass="49812">MITTNNIIALGLLCLFGICVGIQKASPEQIHLSYGVDPSRMVVTWSTQNASEGTLCRYGLDSTLSSQATGFTKKFTQSSSGSSVNHTQYIHRTTLVDLKPGTKYFYSCGDGTQMSSQFDFMSKRTDPAWSPSIALFGDMGKTNAQSLTRLEKEVRNGMYDSIFHVGDFAYDMDSDNGNVGDSFMKNIQPIAAHVPYMTCPGNHEEKGNFSNYKNRFTMPTDELGDRMFYSFDMGPIHVISFSTEYLFFLQFGFEQIFNQYHWLEQDLEKASKNRAKTPWIMTMGHRPMYCTNKDNDDCTHHESLVRVGIPFIHAYSLEQLFKKYDVDLMFWAHEHSYERLWPVFNREVYNGTKYPYTNPGAPVHIITGSAGCSEKHDPFGDTESWSAFRSDDYGYTRMKVYNSTHIYIEQVSDDKNGMIIDKLWYIKEKHGRFY</sequence>
<dbReference type="InterPro" id="IPR029052">
    <property type="entry name" value="Metallo-depent_PP-like"/>
</dbReference>
<reference evidence="7 8" key="1">
    <citation type="journal article" date="2017" name="Nat. Ecol. Evol.">
        <title>Scallop genome provides insights into evolution of bilaterian karyotype and development.</title>
        <authorList>
            <person name="Wang S."/>
            <person name="Zhang J."/>
            <person name="Jiao W."/>
            <person name="Li J."/>
            <person name="Xun X."/>
            <person name="Sun Y."/>
            <person name="Guo X."/>
            <person name="Huan P."/>
            <person name="Dong B."/>
            <person name="Zhang L."/>
            <person name="Hu X."/>
            <person name="Sun X."/>
            <person name="Wang J."/>
            <person name="Zhao C."/>
            <person name="Wang Y."/>
            <person name="Wang D."/>
            <person name="Huang X."/>
            <person name="Wang R."/>
            <person name="Lv J."/>
            <person name="Li Y."/>
            <person name="Zhang Z."/>
            <person name="Liu B."/>
            <person name="Lu W."/>
            <person name="Hui Y."/>
            <person name="Liang J."/>
            <person name="Zhou Z."/>
            <person name="Hou R."/>
            <person name="Li X."/>
            <person name="Liu Y."/>
            <person name="Li H."/>
            <person name="Ning X."/>
            <person name="Lin Y."/>
            <person name="Zhao L."/>
            <person name="Xing Q."/>
            <person name="Dou J."/>
            <person name="Li Y."/>
            <person name="Mao J."/>
            <person name="Guo H."/>
            <person name="Dou H."/>
            <person name="Li T."/>
            <person name="Mu C."/>
            <person name="Jiang W."/>
            <person name="Fu Q."/>
            <person name="Fu X."/>
            <person name="Miao Y."/>
            <person name="Liu J."/>
            <person name="Yu Q."/>
            <person name="Li R."/>
            <person name="Liao H."/>
            <person name="Li X."/>
            <person name="Kong Y."/>
            <person name="Jiang Z."/>
            <person name="Chourrout D."/>
            <person name="Li R."/>
            <person name="Bao Z."/>
        </authorList>
    </citation>
    <scope>NUCLEOTIDE SEQUENCE [LARGE SCALE GENOMIC DNA]</scope>
    <source>
        <strain evidence="7 8">PY_sf001</strain>
    </source>
</reference>
<evidence type="ECO:0000313" key="8">
    <source>
        <dbReference type="Proteomes" id="UP000242188"/>
    </source>
</evidence>
<evidence type="ECO:0000256" key="3">
    <source>
        <dbReference type="RuleBase" id="RU361203"/>
    </source>
</evidence>
<dbReference type="GO" id="GO:0003993">
    <property type="term" value="F:acid phosphatase activity"/>
    <property type="evidence" value="ECO:0007669"/>
    <property type="project" value="UniProtKB-EC"/>
</dbReference>
<keyword evidence="8" id="KW-1185">Reference proteome</keyword>
<evidence type="ECO:0000259" key="6">
    <source>
        <dbReference type="Pfam" id="PF16656"/>
    </source>
</evidence>
<dbReference type="PANTHER" id="PTHR45867">
    <property type="entry name" value="PURPLE ACID PHOSPHATASE"/>
    <property type="match status" value="1"/>
</dbReference>
<dbReference type="Pfam" id="PF00149">
    <property type="entry name" value="Metallophos"/>
    <property type="match status" value="1"/>
</dbReference>
<dbReference type="InterPro" id="IPR041792">
    <property type="entry name" value="MPP_PAP"/>
</dbReference>
<dbReference type="EMBL" id="NEDP02004421">
    <property type="protein sequence ID" value="OWF45678.1"/>
    <property type="molecule type" value="Genomic_DNA"/>
</dbReference>
<keyword evidence="2" id="KW-0325">Glycoprotein</keyword>
<comment type="similarity">
    <text evidence="3">Belongs to the metallophosphoesterase superfamily. Purple acid phosphatase family.</text>
</comment>
<feature type="domain" description="Purple acid phosphatase C-terminal" evidence="5">
    <location>
        <begin position="361"/>
        <end position="421"/>
    </location>
</feature>
<dbReference type="AlphaFoldDB" id="A0A210QAC0"/>
<dbReference type="STRING" id="6573.A0A210QAC0"/>
<evidence type="ECO:0000256" key="1">
    <source>
        <dbReference type="ARBA" id="ARBA00022729"/>
    </source>
</evidence>
<evidence type="ECO:0000313" key="7">
    <source>
        <dbReference type="EMBL" id="OWF45678.1"/>
    </source>
</evidence>
<dbReference type="Pfam" id="PF14008">
    <property type="entry name" value="Metallophos_C"/>
    <property type="match status" value="1"/>
</dbReference>
<dbReference type="EC" id="3.1.3.2" evidence="3"/>
<proteinExistence type="inferred from homology"/>